<organism evidence="2 3">
    <name type="scientific">Pseudomonas fluorescens</name>
    <dbReference type="NCBI Taxonomy" id="294"/>
    <lineage>
        <taxon>Bacteria</taxon>
        <taxon>Pseudomonadati</taxon>
        <taxon>Pseudomonadota</taxon>
        <taxon>Gammaproteobacteria</taxon>
        <taxon>Pseudomonadales</taxon>
        <taxon>Pseudomonadaceae</taxon>
        <taxon>Pseudomonas</taxon>
    </lineage>
</organism>
<dbReference type="OrthoDB" id="7031761at2"/>
<evidence type="ECO:0000313" key="2">
    <source>
        <dbReference type="EMBL" id="ALH99548.1"/>
    </source>
</evidence>
<evidence type="ECO:0000256" key="1">
    <source>
        <dbReference type="SAM" id="MobiDB-lite"/>
    </source>
</evidence>
<accession>A0A0N9WDC0</accession>
<dbReference type="EMBL" id="CP012830">
    <property type="protein sequence ID" value="ALH99548.1"/>
    <property type="molecule type" value="Genomic_DNA"/>
</dbReference>
<reference evidence="3" key="1">
    <citation type="submission" date="2015-09" db="EMBL/GenBank/DDBJ databases">
        <title>Whole genome sequence of Pseudomonas fluorescens FW300-N2E3.</title>
        <authorList>
            <person name="Ray J."/>
            <person name="Melnyk R."/>
            <person name="Deutschbauer A."/>
        </authorList>
    </citation>
    <scope>NUCLEOTIDE SEQUENCE [LARGE SCALE GENOMIC DNA]</scope>
    <source>
        <strain evidence="3">FW300-N2E3</strain>
    </source>
</reference>
<sequence length="88" mass="9540">MQAQHQSGSDPKANTLPNNDIQSSRHLMAIRIVGTALFDYQVRKTPDARIRLECLTTMAHKLGDISANEAAVVAQLLAKPTSIEGVTL</sequence>
<dbReference type="AlphaFoldDB" id="A0A0N9WDC0"/>
<dbReference type="Proteomes" id="UP000066487">
    <property type="component" value="Chromosome"/>
</dbReference>
<dbReference type="RefSeq" id="WP_054593152.1">
    <property type="nucleotide sequence ID" value="NZ_CP012830.1"/>
</dbReference>
<gene>
    <name evidence="2" type="ORF">AO353_00280</name>
</gene>
<reference evidence="2 3" key="2">
    <citation type="journal article" date="2018" name="Nature">
        <title>Mutant phenotypes for thousands of bacterial genes of unknown function.</title>
        <authorList>
            <person name="Price M.N."/>
            <person name="Wetmore K.M."/>
            <person name="Waters R.J."/>
            <person name="Callaghan M."/>
            <person name="Ray J."/>
            <person name="Liu H."/>
            <person name="Kuehl J.V."/>
            <person name="Melnyk R.A."/>
            <person name="Lamson J.S."/>
            <person name="Suh Y."/>
            <person name="Carlson H.K."/>
            <person name="Esquivel Z."/>
            <person name="Sadeeshkumar H."/>
            <person name="Chakraborty R."/>
            <person name="Zane G.M."/>
            <person name="Rubin B.E."/>
            <person name="Wall J.D."/>
            <person name="Visel A."/>
            <person name="Bristow J."/>
            <person name="Blow M.J."/>
            <person name="Arkin A.P."/>
            <person name="Deutschbauer A.M."/>
        </authorList>
    </citation>
    <scope>NUCLEOTIDE SEQUENCE [LARGE SCALE GENOMIC DNA]</scope>
    <source>
        <strain evidence="2 3">FW300-N2E3</strain>
    </source>
</reference>
<protein>
    <submittedName>
        <fullName evidence="2">Uncharacterized protein</fullName>
    </submittedName>
</protein>
<feature type="region of interest" description="Disordered" evidence="1">
    <location>
        <begin position="1"/>
        <end position="21"/>
    </location>
</feature>
<name>A0A0N9WDC0_PSEFL</name>
<proteinExistence type="predicted"/>
<evidence type="ECO:0000313" key="3">
    <source>
        <dbReference type="Proteomes" id="UP000066487"/>
    </source>
</evidence>